<keyword evidence="1" id="KW-0812">Transmembrane</keyword>
<sequence>MELAPFTPLNCAVLITARLLLIAAILRFKAYSLRRKSACLCLRHVRDDELISGNPDMSTASKRRAKQWPVDKDLGVHDSKTNAFRGWIIIRMRTTLVHHETADEKLPSLRCSSLGSTYAPFSQRRTTTIDIIIPGVIYEFETSLSSFQPGYSQLDGYGIHIDFKGTRDIAPELYCSSHYSERDLLPSDAGYKCIRAKQTISIHITNRLLLQVCGPPLKLLNPKSNAVQNLMLDIARRQNQMKILRKRKRYRRRAAIWNYGENW</sequence>
<keyword evidence="3" id="KW-1185">Reference proteome</keyword>
<proteinExistence type="predicted"/>
<evidence type="ECO:0000256" key="1">
    <source>
        <dbReference type="SAM" id="Phobius"/>
    </source>
</evidence>
<dbReference type="Proteomes" id="UP001224890">
    <property type="component" value="Unassembled WGS sequence"/>
</dbReference>
<keyword evidence="1" id="KW-1133">Transmembrane helix</keyword>
<evidence type="ECO:0000313" key="2">
    <source>
        <dbReference type="EMBL" id="KAK1689939.1"/>
    </source>
</evidence>
<name>A0AAJ0AT84_9PEZI</name>
<protein>
    <submittedName>
        <fullName evidence="2">Uncharacterized protein</fullName>
    </submittedName>
</protein>
<evidence type="ECO:0000313" key="3">
    <source>
        <dbReference type="Proteomes" id="UP001224890"/>
    </source>
</evidence>
<keyword evidence="1" id="KW-0472">Membrane</keyword>
<dbReference type="AlphaFoldDB" id="A0AAJ0AT84"/>
<feature type="transmembrane region" description="Helical" evidence="1">
    <location>
        <begin position="6"/>
        <end position="26"/>
    </location>
</feature>
<comment type="caution">
    <text evidence="2">The sequence shown here is derived from an EMBL/GenBank/DDBJ whole genome shotgun (WGS) entry which is preliminary data.</text>
</comment>
<organism evidence="2 3">
    <name type="scientific">Colletotrichum godetiae</name>
    <dbReference type="NCBI Taxonomy" id="1209918"/>
    <lineage>
        <taxon>Eukaryota</taxon>
        <taxon>Fungi</taxon>
        <taxon>Dikarya</taxon>
        <taxon>Ascomycota</taxon>
        <taxon>Pezizomycotina</taxon>
        <taxon>Sordariomycetes</taxon>
        <taxon>Hypocreomycetidae</taxon>
        <taxon>Glomerellales</taxon>
        <taxon>Glomerellaceae</taxon>
        <taxon>Colletotrichum</taxon>
        <taxon>Colletotrichum acutatum species complex</taxon>
    </lineage>
</organism>
<dbReference type="GeneID" id="85465320"/>
<accession>A0AAJ0AT84</accession>
<gene>
    <name evidence="2" type="ORF">BDP55DRAFT_758048</name>
</gene>
<reference evidence="2" key="1">
    <citation type="submission" date="2021-06" db="EMBL/GenBank/DDBJ databases">
        <title>Comparative genomics, transcriptomics and evolutionary studies reveal genomic signatures of adaptation to plant cell wall in hemibiotrophic fungi.</title>
        <authorList>
            <consortium name="DOE Joint Genome Institute"/>
            <person name="Baroncelli R."/>
            <person name="Diaz J.F."/>
            <person name="Benocci T."/>
            <person name="Peng M."/>
            <person name="Battaglia E."/>
            <person name="Haridas S."/>
            <person name="Andreopoulos W."/>
            <person name="Labutti K."/>
            <person name="Pangilinan J."/>
            <person name="Floch G.L."/>
            <person name="Makela M.R."/>
            <person name="Henrissat B."/>
            <person name="Grigoriev I.V."/>
            <person name="Crouch J.A."/>
            <person name="De Vries R.P."/>
            <person name="Sukno S.A."/>
            <person name="Thon M.R."/>
        </authorList>
    </citation>
    <scope>NUCLEOTIDE SEQUENCE</scope>
    <source>
        <strain evidence="2">CBS 193.32</strain>
    </source>
</reference>
<dbReference type="EMBL" id="JAHMHR010000007">
    <property type="protein sequence ID" value="KAK1689939.1"/>
    <property type="molecule type" value="Genomic_DNA"/>
</dbReference>
<dbReference type="RefSeq" id="XP_060433634.1">
    <property type="nucleotide sequence ID" value="XM_060580794.1"/>
</dbReference>